<dbReference type="GO" id="GO:0005634">
    <property type="term" value="C:nucleus"/>
    <property type="evidence" value="ECO:0007669"/>
    <property type="project" value="UniProtKB-SubCell"/>
</dbReference>
<dbReference type="PANTHER" id="PTHR22930">
    <property type="match status" value="1"/>
</dbReference>
<evidence type="ECO:0000256" key="3">
    <source>
        <dbReference type="ARBA" id="ARBA00006958"/>
    </source>
</evidence>
<comment type="caution">
    <text evidence="10">The sequence shown here is derived from an EMBL/GenBank/DDBJ whole genome shotgun (WGS) entry which is preliminary data.</text>
</comment>
<sequence>MPLEQSNHLEQAMNINNSEDVNRDGPIAKLDAIDMEEDDITNVDMPLQMQIINHGLQELQRRQHTGVVMLLCYVVHALHLLQLLSTHFPARVGDLFIQRERRRNELMSYLVQTETCRHIIRMGPQAFMQLCEKLRGTGIVKDTMRSTLEEQVAKFLHIVGHNTKYCAMSLYFHRSKETISRHFHNVLRAIISLEGQFMVQPSGEEVPQKILNNNRFYPFFKDCIGAIDGTHVRVKVPRTEAPRFRGRKEWPTQNVFAACDFDMKFTYVLAGWEGTASDSRILKDALSREDPLVIPEG</sequence>
<evidence type="ECO:0000256" key="2">
    <source>
        <dbReference type="ARBA" id="ARBA00004123"/>
    </source>
</evidence>
<dbReference type="EMBL" id="JAYWIO010000004">
    <property type="protein sequence ID" value="KAK7270413.1"/>
    <property type="molecule type" value="Genomic_DNA"/>
</dbReference>
<evidence type="ECO:0000256" key="1">
    <source>
        <dbReference type="ARBA" id="ARBA00001968"/>
    </source>
</evidence>
<keyword evidence="7" id="KW-0539">Nucleus</keyword>
<evidence type="ECO:0000313" key="11">
    <source>
        <dbReference type="Proteomes" id="UP001372338"/>
    </source>
</evidence>
<dbReference type="Pfam" id="PF26138">
    <property type="entry name" value="DUF8040"/>
    <property type="match status" value="1"/>
</dbReference>
<keyword evidence="5" id="KW-0479">Metal-binding</keyword>
<dbReference type="InterPro" id="IPR045249">
    <property type="entry name" value="HARBI1-like"/>
</dbReference>
<dbReference type="GO" id="GO:0016787">
    <property type="term" value="F:hydrolase activity"/>
    <property type="evidence" value="ECO:0007669"/>
    <property type="project" value="UniProtKB-KW"/>
</dbReference>
<keyword evidence="11" id="KW-1185">Reference proteome</keyword>
<dbReference type="InterPro" id="IPR058353">
    <property type="entry name" value="DUF8040"/>
</dbReference>
<dbReference type="GO" id="GO:0004518">
    <property type="term" value="F:nuclease activity"/>
    <property type="evidence" value="ECO:0007669"/>
    <property type="project" value="UniProtKB-KW"/>
</dbReference>
<evidence type="ECO:0000256" key="4">
    <source>
        <dbReference type="ARBA" id="ARBA00022722"/>
    </source>
</evidence>
<accession>A0AAN9I7I0</accession>
<proteinExistence type="inferred from homology"/>
<evidence type="ECO:0000256" key="7">
    <source>
        <dbReference type="ARBA" id="ARBA00023242"/>
    </source>
</evidence>
<dbReference type="AlphaFoldDB" id="A0AAN9I7I0"/>
<keyword evidence="4" id="KW-0540">Nuclease</keyword>
<evidence type="ECO:0000259" key="9">
    <source>
        <dbReference type="Pfam" id="PF26138"/>
    </source>
</evidence>
<dbReference type="InterPro" id="IPR027806">
    <property type="entry name" value="HARBI1_dom"/>
</dbReference>
<comment type="cofactor">
    <cofactor evidence="1">
        <name>a divalent metal cation</name>
        <dbReference type="ChEBI" id="CHEBI:60240"/>
    </cofactor>
</comment>
<feature type="domain" description="DUF8040" evidence="9">
    <location>
        <begin position="113"/>
        <end position="191"/>
    </location>
</feature>
<comment type="subcellular location">
    <subcellularLocation>
        <location evidence="2">Nucleus</location>
    </subcellularLocation>
</comment>
<feature type="domain" description="DDE Tnp4" evidence="8">
    <location>
        <begin position="227"/>
        <end position="283"/>
    </location>
</feature>
<reference evidence="10 11" key="1">
    <citation type="submission" date="2024-01" db="EMBL/GenBank/DDBJ databases">
        <title>The genomes of 5 underutilized Papilionoideae crops provide insights into root nodulation and disease resistanc.</title>
        <authorList>
            <person name="Yuan L."/>
        </authorList>
    </citation>
    <scope>NUCLEOTIDE SEQUENCE [LARGE SCALE GENOMIC DNA]</scope>
    <source>
        <strain evidence="10">ZHUSHIDOU_FW_LH</strain>
        <tissue evidence="10">Leaf</tissue>
    </source>
</reference>
<evidence type="ECO:0008006" key="12">
    <source>
        <dbReference type="Google" id="ProtNLM"/>
    </source>
</evidence>
<evidence type="ECO:0000256" key="5">
    <source>
        <dbReference type="ARBA" id="ARBA00022723"/>
    </source>
</evidence>
<evidence type="ECO:0000256" key="6">
    <source>
        <dbReference type="ARBA" id="ARBA00022801"/>
    </source>
</evidence>
<dbReference type="PANTHER" id="PTHR22930:SF268">
    <property type="entry name" value="NUCLEASE HARBI1"/>
    <property type="match status" value="1"/>
</dbReference>
<protein>
    <recommendedName>
        <fullName evidence="12">DDE Tnp4 domain-containing protein</fullName>
    </recommendedName>
</protein>
<comment type="similarity">
    <text evidence="3">Belongs to the HARBI1 family.</text>
</comment>
<keyword evidence="6" id="KW-0378">Hydrolase</keyword>
<evidence type="ECO:0000313" key="10">
    <source>
        <dbReference type="EMBL" id="KAK7270413.1"/>
    </source>
</evidence>
<dbReference type="Pfam" id="PF13359">
    <property type="entry name" value="DDE_Tnp_4"/>
    <property type="match status" value="1"/>
</dbReference>
<dbReference type="Proteomes" id="UP001372338">
    <property type="component" value="Unassembled WGS sequence"/>
</dbReference>
<evidence type="ECO:0000259" key="8">
    <source>
        <dbReference type="Pfam" id="PF13359"/>
    </source>
</evidence>
<dbReference type="GO" id="GO:0046872">
    <property type="term" value="F:metal ion binding"/>
    <property type="evidence" value="ECO:0007669"/>
    <property type="project" value="UniProtKB-KW"/>
</dbReference>
<organism evidence="10 11">
    <name type="scientific">Crotalaria pallida</name>
    <name type="common">Smooth rattlebox</name>
    <name type="synonym">Crotalaria striata</name>
    <dbReference type="NCBI Taxonomy" id="3830"/>
    <lineage>
        <taxon>Eukaryota</taxon>
        <taxon>Viridiplantae</taxon>
        <taxon>Streptophyta</taxon>
        <taxon>Embryophyta</taxon>
        <taxon>Tracheophyta</taxon>
        <taxon>Spermatophyta</taxon>
        <taxon>Magnoliopsida</taxon>
        <taxon>eudicotyledons</taxon>
        <taxon>Gunneridae</taxon>
        <taxon>Pentapetalae</taxon>
        <taxon>rosids</taxon>
        <taxon>fabids</taxon>
        <taxon>Fabales</taxon>
        <taxon>Fabaceae</taxon>
        <taxon>Papilionoideae</taxon>
        <taxon>50 kb inversion clade</taxon>
        <taxon>genistoids sensu lato</taxon>
        <taxon>core genistoids</taxon>
        <taxon>Crotalarieae</taxon>
        <taxon>Crotalaria</taxon>
    </lineage>
</organism>
<gene>
    <name evidence="10" type="ORF">RIF29_23526</name>
</gene>
<name>A0AAN9I7I0_CROPI</name>